<dbReference type="EMBL" id="CP116942">
    <property type="protein sequence ID" value="WCO67639.1"/>
    <property type="molecule type" value="Genomic_DNA"/>
</dbReference>
<accession>A0AAE9Y6L1</accession>
<dbReference type="NCBIfam" id="NF004815">
    <property type="entry name" value="PRK06169.1"/>
    <property type="match status" value="1"/>
</dbReference>
<proteinExistence type="inferred from homology"/>
<sequence>MSGPTTLEGLDAHALLAAYRVGTTSPVDVAEALLARIERLEPRLGAWCLLDPDTTLAQARASEQRWQAGAPRGRLDGVPVAVKDVFLTRGWPTLRGSVLTDPAGPWEVDAPAVAALRRHGAVLLGKTTTPELGWKAVTDAPPTGVTRNPWDPTRTPGGSSGGSAAALAARCAPLALGTDGGGSIRIPAGFTGTVGHKPTWGRVPHWPPSPYGPLAHAGPMARTVADTALLLDVLAEPDVRDPGALLPDGVDHVAALEGGVAGLRIASSPTLGFGEVAPDVAAAVAGAVATLADLGAHVEEVDPGFADPLPAWETIWHTGAAQATAHHDEAARARMDPGLQRIVDDGRARSAVDHLDAQAARAALAVQMGLFHQRYDLLVTPTLPLTAFAAGVDVPEGWPDDRWPTWTPFSYPFNLTQQPAVSVPCGFGADGLPVGLQIVGARGADALVLRAARAYEEAHPVGEAVPPGLD</sequence>
<dbReference type="InterPro" id="IPR036928">
    <property type="entry name" value="AS_sf"/>
</dbReference>
<evidence type="ECO:0000313" key="4">
    <source>
        <dbReference type="EMBL" id="WCO67639.1"/>
    </source>
</evidence>
<comment type="similarity">
    <text evidence="1">Belongs to the amidase family.</text>
</comment>
<evidence type="ECO:0000259" key="3">
    <source>
        <dbReference type="Pfam" id="PF01425"/>
    </source>
</evidence>
<dbReference type="PANTHER" id="PTHR11895">
    <property type="entry name" value="TRANSAMIDASE"/>
    <property type="match status" value="1"/>
</dbReference>
<dbReference type="InterPro" id="IPR000120">
    <property type="entry name" value="Amidase"/>
</dbReference>
<dbReference type="AlphaFoldDB" id="A0AAE9Y6L1"/>
<feature type="domain" description="Amidase" evidence="3">
    <location>
        <begin position="29"/>
        <end position="449"/>
    </location>
</feature>
<dbReference type="InterPro" id="IPR020556">
    <property type="entry name" value="Amidase_CS"/>
</dbReference>
<dbReference type="Pfam" id="PF01425">
    <property type="entry name" value="Amidase"/>
    <property type="match status" value="1"/>
</dbReference>
<dbReference type="Gene3D" id="3.90.1300.10">
    <property type="entry name" value="Amidase signature (AS) domain"/>
    <property type="match status" value="1"/>
</dbReference>
<dbReference type="GO" id="GO:0004040">
    <property type="term" value="F:amidase activity"/>
    <property type="evidence" value="ECO:0007669"/>
    <property type="project" value="UniProtKB-EC"/>
</dbReference>
<evidence type="ECO:0000313" key="5">
    <source>
        <dbReference type="Proteomes" id="UP001216390"/>
    </source>
</evidence>
<dbReference type="EC" id="3.5.1.4" evidence="4"/>
<protein>
    <submittedName>
        <fullName evidence="4">Amidase</fullName>
        <ecNumber evidence="4">3.5.1.4</ecNumber>
    </submittedName>
</protein>
<dbReference type="PROSITE" id="PS00571">
    <property type="entry name" value="AMIDASES"/>
    <property type="match status" value="1"/>
</dbReference>
<dbReference type="KEGG" id="ima:PO878_02745"/>
<name>A0AAE9Y6L1_9ACTN</name>
<dbReference type="RefSeq" id="WP_272737160.1">
    <property type="nucleotide sequence ID" value="NZ_CP116942.1"/>
</dbReference>
<dbReference type="Proteomes" id="UP001216390">
    <property type="component" value="Chromosome"/>
</dbReference>
<keyword evidence="5" id="KW-1185">Reference proteome</keyword>
<feature type="region of interest" description="Disordered" evidence="2">
    <location>
        <begin position="134"/>
        <end position="164"/>
    </location>
</feature>
<dbReference type="PANTHER" id="PTHR11895:SF7">
    <property type="entry name" value="GLUTAMYL-TRNA(GLN) AMIDOTRANSFERASE SUBUNIT A, MITOCHONDRIAL"/>
    <property type="match status" value="1"/>
</dbReference>
<organism evidence="4 5">
    <name type="scientific">Iamia majanohamensis</name>
    <dbReference type="NCBI Taxonomy" id="467976"/>
    <lineage>
        <taxon>Bacteria</taxon>
        <taxon>Bacillati</taxon>
        <taxon>Actinomycetota</taxon>
        <taxon>Acidimicrobiia</taxon>
        <taxon>Acidimicrobiales</taxon>
        <taxon>Iamiaceae</taxon>
        <taxon>Iamia</taxon>
    </lineage>
</organism>
<evidence type="ECO:0000256" key="2">
    <source>
        <dbReference type="SAM" id="MobiDB-lite"/>
    </source>
</evidence>
<evidence type="ECO:0000256" key="1">
    <source>
        <dbReference type="ARBA" id="ARBA00009199"/>
    </source>
</evidence>
<dbReference type="InterPro" id="IPR023631">
    <property type="entry name" value="Amidase_dom"/>
</dbReference>
<reference evidence="4" key="1">
    <citation type="submission" date="2023-01" db="EMBL/GenBank/DDBJ databases">
        <title>The diversity of Class Acidimicrobiia in South China Sea sediment environments and the proposal of Iamia marina sp. nov., a novel species of the genus Iamia.</title>
        <authorList>
            <person name="He Y."/>
            <person name="Tian X."/>
        </authorList>
    </citation>
    <scope>NUCLEOTIDE SEQUENCE</scope>
    <source>
        <strain evidence="4">DSM 19957</strain>
    </source>
</reference>
<dbReference type="SUPFAM" id="SSF75304">
    <property type="entry name" value="Amidase signature (AS) enzymes"/>
    <property type="match status" value="1"/>
</dbReference>
<gene>
    <name evidence="4" type="ORF">PO878_02745</name>
</gene>
<keyword evidence="4" id="KW-0378">Hydrolase</keyword>